<dbReference type="SUPFAM" id="SSF53901">
    <property type="entry name" value="Thiolase-like"/>
    <property type="match status" value="1"/>
</dbReference>
<dbReference type="PATRIC" id="fig|251229.3.peg.4273"/>
<evidence type="ECO:0000256" key="18">
    <source>
        <dbReference type="ARBA" id="ARBA00075053"/>
    </source>
</evidence>
<dbReference type="InterPro" id="IPR001227">
    <property type="entry name" value="Ac_transferase_dom_sf"/>
</dbReference>
<comment type="cofactor">
    <cofactor evidence="1">
        <name>NADP(+)</name>
        <dbReference type="ChEBI" id="CHEBI:58349"/>
    </cofactor>
</comment>
<evidence type="ECO:0000256" key="2">
    <source>
        <dbReference type="ARBA" id="ARBA00001957"/>
    </source>
</evidence>
<dbReference type="InterPro" id="IPR018201">
    <property type="entry name" value="Ketoacyl_synth_AS"/>
</dbReference>
<dbReference type="KEGG" id="cthe:Chro_3663"/>
<sequence>MIDTYVTNDLAIIGMSCRFPGAKNLEEFWHNLKNGVESISFFSEQELEEKPKPEIQNHPHFVKASAVLDDVELFDASFFDFSPREAELTDPQHRIFLESAWEAIEQAGYVPDRYEGRIGVYAGAGLNTYLLFNLSPELLRKEFLKVLIANDKDYLATRTSYKLNLTGPSINVQTACSTSLVAIGLACQSLLDYQCDIALAGGVSIKVPQKSGYWYEEGGILSPDGHCRAFDAKARGTVGGNGVGVVVLKRLAEAIADGDYIHAVIKGAAINNDGAAKVGYTAPSVDGQAEAIAEALAMAGVEPETIGYVEAHGTGTSLGDPIEIAALKKVFHASTQKQGYCAIGSLKTNVGHMNAAAGVGSLIKTVLALQHKLLPPSLHFEVLNPQIDASSPFYVNNHLSEWKANGTPRRAGVSSFGVGGTNAHAILEEAPVMSRQQEQGRKYQLLVLSAKTDSALEAATVNLVDRLKQHPDLNLADVAYTLQVGRKAFDRRRVGVVKDLDDAIKVLELNDPQRVFTKSQASKDRNIRKEHPVVFMFTGQGSQYPNMTRELYDNEPTFREQIDRCCQQLEPYLGLDLRQVLYPGDEQLETARATLEQTAITQPALFAIEYALAKLWNSWGVQPVAAIGHSIGEYVAACIAGVFSLEDALELVAVRGRLMQQQPQGAMLSVPLSASEVKSLLVETFHETSLQLAASNAPNLSVVSGSFTAIEQLERQLQQQGINSRRLHTSHAFHSQMMDSIIEPFTQQVQKIHLQPPQIPFISNVTGSWITAAEATDPNYWAKHLRQPVRFSEGITELLKQSKQIFLEVGPGNTLSTLVRQHSSQLAGQVVLSCVRHPKSQESDLAFLLNTLGQLWLAGVTIDWSGFYAWEQRHRLPLPTYPFERQRYWIEPPEQLSAASNGKVTTGRKPDITDWFYIPSWKRSLPPEPLPPGELAGKCWLVFVDECGLGERIVKRLQLEGREAIAVLVGEEFRRISDRVCTINPATRADYQALLAELGDRDRQPQVIAHLWNITPSDRPLEKAQVFSYDSLVYLAQALGAREIKHSVQIQVVSNNLQGVWGSELLYPEKATILGLCRVIPQEYAQIACRSIDIVLPEAGKPVEKLTEQLIAEFAANSSDIAIAYRETHRWVEAFEPVKLESTVAKKTRLQQGGVYLLTGGLGGMSLVIAEYLAKTVQPKLVLLGRSVFPHRDEWKQWLASHEATDEISCKIRRLQAIENLGAEVLVLSADVANLAQMQDAIASSTERFGQIQGVFHTAGVYGGGLIQLKTPETADGNLVPKVQGTKVLDLVLKDTHLDFFILFSSIASIRGQVGYADYCAANSFLDAFAHYKSLRDNTFTASINWENWQSVGMSIAVEARQKALTGKEWQQGMTSSEGLDALSRILGCQLSQAIVSTHELQTQIQQDRTWTLPPLQTVADCDRESKFHPRPTLSNTYVSPRDEIEQAIADIWQETLGIDSIGIYDDFFELGGDSLVALPMVAQLRDTFQVELPLPTLFNKANVAALAQVIIDNEAKPGQTAKIARTLKRVKEMSTQQVREELDVKQKGGRV</sequence>
<gene>
    <name evidence="23" type="ORF">Chro_3663</name>
</gene>
<dbReference type="GO" id="GO:0071770">
    <property type="term" value="P:DIM/DIP cell wall layer assembly"/>
    <property type="evidence" value="ECO:0007669"/>
    <property type="project" value="TreeGrafter"/>
</dbReference>
<dbReference type="GO" id="GO:0004315">
    <property type="term" value="F:3-oxoacyl-[acyl-carrier-protein] synthase activity"/>
    <property type="evidence" value="ECO:0007669"/>
    <property type="project" value="InterPro"/>
</dbReference>
<comment type="catalytic activity">
    <reaction evidence="14">
        <text>icosanoyl-[(phenol)carboxyphthiodiolenone synthase] + 2 (S)-methylmalonyl-CoA + 3 malonyl-CoA + 5 NADPH + 10 H(+) = C32-carboxyphthiodiolenone-[(phenol)carboxyphthiodiolenone synthase] + 5 CO2 + 5 NADP(+) + 5 CoA + 2 H2O</text>
        <dbReference type="Rhea" id="RHEA:57748"/>
        <dbReference type="Rhea" id="RHEA-COMP:14985"/>
        <dbReference type="Rhea" id="RHEA-COMP:14986"/>
        <dbReference type="ChEBI" id="CHEBI:15377"/>
        <dbReference type="ChEBI" id="CHEBI:15378"/>
        <dbReference type="ChEBI" id="CHEBI:16526"/>
        <dbReference type="ChEBI" id="CHEBI:57287"/>
        <dbReference type="ChEBI" id="CHEBI:57327"/>
        <dbReference type="ChEBI" id="CHEBI:57384"/>
        <dbReference type="ChEBI" id="CHEBI:57783"/>
        <dbReference type="ChEBI" id="CHEBI:58349"/>
        <dbReference type="ChEBI" id="CHEBI:87848"/>
        <dbReference type="ChEBI" id="CHEBI:142236"/>
        <dbReference type="EC" id="2.3.1.292"/>
    </reaction>
</comment>
<dbReference type="InterPro" id="IPR014030">
    <property type="entry name" value="Ketoacyl_synth_N"/>
</dbReference>
<dbReference type="SMART" id="SM00822">
    <property type="entry name" value="PKS_KR"/>
    <property type="match status" value="1"/>
</dbReference>
<evidence type="ECO:0000256" key="6">
    <source>
        <dbReference type="ARBA" id="ARBA00022832"/>
    </source>
</evidence>
<evidence type="ECO:0000256" key="16">
    <source>
        <dbReference type="ARBA" id="ARBA00066974"/>
    </source>
</evidence>
<dbReference type="CDD" id="cd00833">
    <property type="entry name" value="PKS"/>
    <property type="match status" value="1"/>
</dbReference>
<dbReference type="GO" id="GO:0034081">
    <property type="term" value="C:polyketide synthase complex"/>
    <property type="evidence" value="ECO:0007669"/>
    <property type="project" value="UniProtKB-ARBA"/>
</dbReference>
<evidence type="ECO:0000256" key="12">
    <source>
        <dbReference type="ARBA" id="ARBA00051971"/>
    </source>
</evidence>
<dbReference type="Gene3D" id="3.40.47.10">
    <property type="match status" value="1"/>
</dbReference>
<dbReference type="PROSITE" id="PS52004">
    <property type="entry name" value="KS3_2"/>
    <property type="match status" value="1"/>
</dbReference>
<keyword evidence="7" id="KW-0521">NADP</keyword>
<keyword evidence="5" id="KW-0808">Transferase</keyword>
<dbReference type="InterPro" id="IPR014043">
    <property type="entry name" value="Acyl_transferase_dom"/>
</dbReference>
<dbReference type="eggNOG" id="COG3321">
    <property type="taxonomic scope" value="Bacteria"/>
</dbReference>
<dbReference type="Gene3D" id="3.30.70.250">
    <property type="entry name" value="Malonyl-CoA ACP transacylase, ACP-binding"/>
    <property type="match status" value="1"/>
</dbReference>
<dbReference type="InterPro" id="IPR016036">
    <property type="entry name" value="Malonyl_transacylase_ACP-bd"/>
</dbReference>
<evidence type="ECO:0000256" key="15">
    <source>
        <dbReference type="ARBA" id="ARBA00058455"/>
    </source>
</evidence>
<dbReference type="InParanoid" id="K9U384"/>
<reference evidence="23 24" key="1">
    <citation type="submission" date="2012-06" db="EMBL/GenBank/DDBJ databases">
        <title>Finished chromosome of genome of Chroococcidiopsis thermalis PCC 7203.</title>
        <authorList>
            <consortium name="US DOE Joint Genome Institute"/>
            <person name="Gugger M."/>
            <person name="Coursin T."/>
            <person name="Rippka R."/>
            <person name="Tandeau De Marsac N."/>
            <person name="Huntemann M."/>
            <person name="Wei C.-L."/>
            <person name="Han J."/>
            <person name="Detter J.C."/>
            <person name="Han C."/>
            <person name="Tapia R."/>
            <person name="Davenport K."/>
            <person name="Daligault H."/>
            <person name="Erkkila T."/>
            <person name="Gu W."/>
            <person name="Munk A.C.C."/>
            <person name="Teshima H."/>
            <person name="Xu Y."/>
            <person name="Chain P."/>
            <person name="Chen A."/>
            <person name="Krypides N."/>
            <person name="Mavromatis K."/>
            <person name="Markowitz V."/>
            <person name="Szeto E."/>
            <person name="Ivanova N."/>
            <person name="Mikhailova N."/>
            <person name="Ovchinnikova G."/>
            <person name="Pagani I."/>
            <person name="Pati A."/>
            <person name="Goodwin L."/>
            <person name="Peters L."/>
            <person name="Pitluck S."/>
            <person name="Woyke T."/>
            <person name="Kerfeld C."/>
        </authorList>
    </citation>
    <scope>NUCLEOTIDE SEQUENCE [LARGE SCALE GENOMIC DNA]</scope>
    <source>
        <strain evidence="23 24">PCC 7203</strain>
    </source>
</reference>
<dbReference type="FunFam" id="1.10.1200.10:FF:000005">
    <property type="entry name" value="Nonribosomal peptide synthetase 1"/>
    <property type="match status" value="1"/>
</dbReference>
<dbReference type="GO" id="GO:0004312">
    <property type="term" value="F:fatty acid synthase activity"/>
    <property type="evidence" value="ECO:0007669"/>
    <property type="project" value="TreeGrafter"/>
</dbReference>
<dbReference type="Gene3D" id="3.40.366.10">
    <property type="entry name" value="Malonyl-Coenzyme A Acyl Carrier Protein, domain 2"/>
    <property type="match status" value="1"/>
</dbReference>
<comment type="catalytic activity">
    <reaction evidence="13">
        <text>docosanoyl-[(phenol)carboxyphthiodiolenone synthase] + 2 (S)-methylmalonyl-CoA + 3 malonyl-CoA + 5 NADPH + 10 H(+) = C34-carboxyphthiodiolenone-[(phenol)carboxyphthiodiolenone synthase] + 5 CO2 + 5 NADP(+) + 5 CoA + 2 H2O</text>
        <dbReference type="Rhea" id="RHEA:57752"/>
        <dbReference type="Rhea" id="RHEA-COMP:14987"/>
        <dbReference type="Rhea" id="RHEA-COMP:14988"/>
        <dbReference type="ChEBI" id="CHEBI:15377"/>
        <dbReference type="ChEBI" id="CHEBI:15378"/>
        <dbReference type="ChEBI" id="CHEBI:16526"/>
        <dbReference type="ChEBI" id="CHEBI:57287"/>
        <dbReference type="ChEBI" id="CHEBI:57327"/>
        <dbReference type="ChEBI" id="CHEBI:57384"/>
        <dbReference type="ChEBI" id="CHEBI:57783"/>
        <dbReference type="ChEBI" id="CHEBI:58349"/>
        <dbReference type="ChEBI" id="CHEBI:142237"/>
        <dbReference type="ChEBI" id="CHEBI:142238"/>
        <dbReference type="EC" id="2.3.1.292"/>
    </reaction>
</comment>
<dbReference type="GO" id="GO:0005886">
    <property type="term" value="C:plasma membrane"/>
    <property type="evidence" value="ECO:0007669"/>
    <property type="project" value="TreeGrafter"/>
</dbReference>
<dbReference type="Pfam" id="PF21394">
    <property type="entry name" value="Beta-ketacyl_N"/>
    <property type="match status" value="1"/>
</dbReference>
<dbReference type="InterPro" id="IPR016035">
    <property type="entry name" value="Acyl_Trfase/lysoPLipase"/>
</dbReference>
<dbReference type="Gene3D" id="3.30.70.3290">
    <property type="match status" value="1"/>
</dbReference>
<evidence type="ECO:0000256" key="20">
    <source>
        <dbReference type="ARBA" id="ARBA00084020"/>
    </source>
</evidence>
<evidence type="ECO:0000256" key="10">
    <source>
        <dbReference type="ARBA" id="ARBA00023268"/>
    </source>
</evidence>
<dbReference type="CDD" id="cd08953">
    <property type="entry name" value="KR_2_SDR_x"/>
    <property type="match status" value="1"/>
</dbReference>
<dbReference type="OrthoDB" id="499075at2"/>
<proteinExistence type="predicted"/>
<evidence type="ECO:0000256" key="14">
    <source>
        <dbReference type="ARBA" id="ARBA00052745"/>
    </source>
</evidence>
<dbReference type="InterPro" id="IPR049490">
    <property type="entry name" value="C883_1060-like_KR_N"/>
</dbReference>
<dbReference type="Proteomes" id="UP000010384">
    <property type="component" value="Chromosome"/>
</dbReference>
<dbReference type="Pfam" id="PF00109">
    <property type="entry name" value="ketoacyl-synt"/>
    <property type="match status" value="1"/>
</dbReference>
<evidence type="ECO:0000256" key="19">
    <source>
        <dbReference type="ARBA" id="ARBA00078169"/>
    </source>
</evidence>
<evidence type="ECO:0000256" key="17">
    <source>
        <dbReference type="ARBA" id="ARBA00073623"/>
    </source>
</evidence>
<dbReference type="Pfam" id="PF08659">
    <property type="entry name" value="KR"/>
    <property type="match status" value="1"/>
</dbReference>
<dbReference type="Gene3D" id="3.40.50.720">
    <property type="entry name" value="NAD(P)-binding Rossmann-like Domain"/>
    <property type="match status" value="1"/>
</dbReference>
<dbReference type="InterPro" id="IPR009081">
    <property type="entry name" value="PP-bd_ACP"/>
</dbReference>
<dbReference type="InterPro" id="IPR050091">
    <property type="entry name" value="PKS_NRPS_Biosynth_Enz"/>
</dbReference>
<dbReference type="GO" id="GO:0006633">
    <property type="term" value="P:fatty acid biosynthetic process"/>
    <property type="evidence" value="ECO:0007669"/>
    <property type="project" value="InterPro"/>
</dbReference>
<evidence type="ECO:0000256" key="8">
    <source>
        <dbReference type="ARBA" id="ARBA00023002"/>
    </source>
</evidence>
<evidence type="ECO:0000256" key="5">
    <source>
        <dbReference type="ARBA" id="ARBA00022679"/>
    </source>
</evidence>
<accession>K9U384</accession>
<keyword evidence="24" id="KW-1185">Reference proteome</keyword>
<dbReference type="Pfam" id="PF00550">
    <property type="entry name" value="PP-binding"/>
    <property type="match status" value="1"/>
</dbReference>
<dbReference type="InterPro" id="IPR016039">
    <property type="entry name" value="Thiolase-like"/>
</dbReference>
<dbReference type="SMART" id="SM00825">
    <property type="entry name" value="PKS_KS"/>
    <property type="match status" value="1"/>
</dbReference>
<dbReference type="FunFam" id="3.40.366.10:FF:000002">
    <property type="entry name" value="Probable polyketide synthase 2"/>
    <property type="match status" value="1"/>
</dbReference>
<dbReference type="EMBL" id="CP003597">
    <property type="protein sequence ID" value="AFY89108.1"/>
    <property type="molecule type" value="Genomic_DNA"/>
</dbReference>
<evidence type="ECO:0000256" key="7">
    <source>
        <dbReference type="ARBA" id="ARBA00022857"/>
    </source>
</evidence>
<dbReference type="InterPro" id="IPR036736">
    <property type="entry name" value="ACP-like_sf"/>
</dbReference>
<organism evidence="23 24">
    <name type="scientific">Chroococcidiopsis thermalis (strain PCC 7203)</name>
    <dbReference type="NCBI Taxonomy" id="251229"/>
    <lineage>
        <taxon>Bacteria</taxon>
        <taxon>Bacillati</taxon>
        <taxon>Cyanobacteriota</taxon>
        <taxon>Cyanophyceae</taxon>
        <taxon>Chroococcidiopsidales</taxon>
        <taxon>Chroococcidiopsidaceae</taxon>
        <taxon>Chroococcidiopsis</taxon>
    </lineage>
</organism>
<evidence type="ECO:0000256" key="9">
    <source>
        <dbReference type="ARBA" id="ARBA00023098"/>
    </source>
</evidence>
<dbReference type="PROSITE" id="PS50075">
    <property type="entry name" value="CARRIER"/>
    <property type="match status" value="1"/>
</dbReference>
<comment type="cofactor">
    <cofactor evidence="2">
        <name>pantetheine 4'-phosphate</name>
        <dbReference type="ChEBI" id="CHEBI:47942"/>
    </cofactor>
</comment>
<dbReference type="STRING" id="251229.Chro_3663"/>
<comment type="catalytic activity">
    <reaction evidence="11">
        <text>17-(4-hydroxyphenyl)heptadecanoyl-[(phenol)carboxyphthiodiolenone synthase] + 2 (S)-methylmalonyl-CoA + 3 malonyl-CoA + 5 NADPH + 10 H(+) = C35-(phenol)carboxyphthiodiolenone-[(phenol)carboxyphthiodiolenone synthase] + 5 CO2 + 5 NADP(+) + 5 CoA + 2 H2O</text>
        <dbReference type="Rhea" id="RHEA:57756"/>
        <dbReference type="Rhea" id="RHEA-COMP:14272"/>
        <dbReference type="Rhea" id="RHEA-COMP:14989"/>
        <dbReference type="ChEBI" id="CHEBI:15377"/>
        <dbReference type="ChEBI" id="CHEBI:15378"/>
        <dbReference type="ChEBI" id="CHEBI:16526"/>
        <dbReference type="ChEBI" id="CHEBI:57287"/>
        <dbReference type="ChEBI" id="CHEBI:57327"/>
        <dbReference type="ChEBI" id="CHEBI:57384"/>
        <dbReference type="ChEBI" id="CHEBI:57783"/>
        <dbReference type="ChEBI" id="CHEBI:58349"/>
        <dbReference type="ChEBI" id="CHEBI:133300"/>
        <dbReference type="ChEBI" id="CHEBI:142259"/>
        <dbReference type="EC" id="2.3.1.292"/>
    </reaction>
</comment>
<evidence type="ECO:0000256" key="4">
    <source>
        <dbReference type="ARBA" id="ARBA00022553"/>
    </source>
</evidence>
<keyword evidence="4" id="KW-0597">Phosphoprotein</keyword>
<dbReference type="SUPFAM" id="SSF52151">
    <property type="entry name" value="FabD/lysophospholipase-like"/>
    <property type="match status" value="1"/>
</dbReference>
<dbReference type="Pfam" id="PF02801">
    <property type="entry name" value="Ketoacyl-synt_C"/>
    <property type="match status" value="1"/>
</dbReference>
<dbReference type="InterPro" id="IPR057326">
    <property type="entry name" value="KR_dom"/>
</dbReference>
<dbReference type="EC" id="2.3.1.292" evidence="16"/>
<evidence type="ECO:0000259" key="21">
    <source>
        <dbReference type="PROSITE" id="PS50075"/>
    </source>
</evidence>
<dbReference type="Pfam" id="PF00698">
    <property type="entry name" value="Acyl_transf_1"/>
    <property type="match status" value="1"/>
</dbReference>
<dbReference type="InterPro" id="IPR036291">
    <property type="entry name" value="NAD(P)-bd_dom_sf"/>
</dbReference>
<dbReference type="SUPFAM" id="SSF55048">
    <property type="entry name" value="Probable ACP-binding domain of malonyl-CoA ACP transacylase"/>
    <property type="match status" value="1"/>
</dbReference>
<evidence type="ECO:0000256" key="11">
    <source>
        <dbReference type="ARBA" id="ARBA00050973"/>
    </source>
</evidence>
<keyword evidence="8" id="KW-0560">Oxidoreductase</keyword>
<dbReference type="InterPro" id="IPR020841">
    <property type="entry name" value="PKS_Beta-ketoAc_synthase_dom"/>
</dbReference>
<keyword evidence="10" id="KW-0511">Multifunctional enzyme</keyword>
<dbReference type="FunFam" id="3.40.47.10:FF:000042">
    <property type="entry name" value="Polyketide synthase Pks13"/>
    <property type="match status" value="1"/>
</dbReference>
<dbReference type="Pfam" id="PF22621">
    <property type="entry name" value="CurL-like_PKS_C"/>
    <property type="match status" value="1"/>
</dbReference>
<dbReference type="SMART" id="SM00827">
    <property type="entry name" value="PKS_AT"/>
    <property type="match status" value="1"/>
</dbReference>
<dbReference type="SUPFAM" id="SSF51735">
    <property type="entry name" value="NAD(P)-binding Rossmann-fold domains"/>
    <property type="match status" value="2"/>
</dbReference>
<dbReference type="PANTHER" id="PTHR43775:SF51">
    <property type="entry name" value="INACTIVE PHENOLPHTHIOCEROL SYNTHESIS POLYKETIDE SYNTHASE TYPE I PKS1-RELATED"/>
    <property type="match status" value="1"/>
</dbReference>
<keyword evidence="6" id="KW-0276">Fatty acid metabolism</keyword>
<keyword evidence="9" id="KW-0443">Lipid metabolism</keyword>
<dbReference type="Gene3D" id="1.10.1200.10">
    <property type="entry name" value="ACP-like"/>
    <property type="match status" value="1"/>
</dbReference>
<dbReference type="GO" id="GO:0016491">
    <property type="term" value="F:oxidoreductase activity"/>
    <property type="evidence" value="ECO:0007669"/>
    <property type="project" value="UniProtKB-KW"/>
</dbReference>
<dbReference type="PROSITE" id="PS00606">
    <property type="entry name" value="KS3_1"/>
    <property type="match status" value="1"/>
</dbReference>
<protein>
    <recommendedName>
        <fullName evidence="17">Phenolphthiocerol/phthiocerol polyketide synthase subunit E</fullName>
        <ecNumber evidence="16">2.3.1.292</ecNumber>
    </recommendedName>
    <alternativeName>
        <fullName evidence="19">(Phenol)carboxyphthiodiolenone synthase subunit E</fullName>
    </alternativeName>
    <alternativeName>
        <fullName evidence="20">Beta-ketoacyl-acyl-carrier-protein synthase I</fullName>
    </alternativeName>
    <alternativeName>
        <fullName evidence="18">Phthiocerol synthesis polyketide synthase type I PpsE</fullName>
    </alternativeName>
</protein>
<comment type="function">
    <text evidence="15">Part of the PpsABCDE complex involved in the biosynthesis of the lipid core common to phthiocerols and phenolphthiocerols by successive additions of malonyl-CoA or methylmalonyl-CoA extender units. PpsA can accept as substrate the activated forms of either icosanoyl (C20), docosanoyl (C22) or lignoceroyl (C24) groups from FadD26, or a (4-hydroxyphenyl)-C17 or (4-hydroxyphenyl)-C19 fatty acyl from FadD29. PpsA initiates the biosynthesis and extends its substrate using a malonyl-CoA extender unit. The PpsB and PpsC proteins add the second and third malonyl-CoA extender units. PpsD adds an (R)-methylmalonyl unit and PpsE adds a second (R)-methylmalonyl unit. The incorporation of the methylmalonyl units results in formation of two branched methyl groups in the elongated product.</text>
</comment>
<keyword evidence="3" id="KW-0596">Phosphopantetheine</keyword>
<dbReference type="eggNOG" id="COG4221">
    <property type="taxonomic scope" value="Bacteria"/>
</dbReference>
<comment type="catalytic activity">
    <reaction evidence="12">
        <text>19-(4-hydroxyphenyl)nonadecanoyl-[(phenol)carboxyphthiodiolenone synthase] + 2 (S)-methylmalonyl-CoA + 3 malonyl-CoA + 5 NADPH + 10 H(+) = C37-(phenol)carboxyphthiodiolenone-[(phenol)carboxyphthiodiolenone synthase] + 5 CO2 + 5 NADP(+) + 5 CoA + 2 H2O</text>
        <dbReference type="Rhea" id="RHEA:57760"/>
        <dbReference type="Rhea" id="RHEA-COMP:14273"/>
        <dbReference type="Rhea" id="RHEA-COMP:14990"/>
        <dbReference type="ChEBI" id="CHEBI:15377"/>
        <dbReference type="ChEBI" id="CHEBI:15378"/>
        <dbReference type="ChEBI" id="CHEBI:16526"/>
        <dbReference type="ChEBI" id="CHEBI:57287"/>
        <dbReference type="ChEBI" id="CHEBI:57327"/>
        <dbReference type="ChEBI" id="CHEBI:57384"/>
        <dbReference type="ChEBI" id="CHEBI:57783"/>
        <dbReference type="ChEBI" id="CHEBI:58349"/>
        <dbReference type="ChEBI" id="CHEBI:133301"/>
        <dbReference type="ChEBI" id="CHEBI:142260"/>
        <dbReference type="EC" id="2.3.1.292"/>
    </reaction>
</comment>
<feature type="domain" description="Ketosynthase family 3 (KS3)" evidence="22">
    <location>
        <begin position="7"/>
        <end position="429"/>
    </location>
</feature>
<evidence type="ECO:0000256" key="3">
    <source>
        <dbReference type="ARBA" id="ARBA00022450"/>
    </source>
</evidence>
<dbReference type="RefSeq" id="WP_015155652.1">
    <property type="nucleotide sequence ID" value="NC_019695.1"/>
</dbReference>
<evidence type="ECO:0000313" key="24">
    <source>
        <dbReference type="Proteomes" id="UP000010384"/>
    </source>
</evidence>
<evidence type="ECO:0000256" key="13">
    <source>
        <dbReference type="ARBA" id="ARBA00052119"/>
    </source>
</evidence>
<evidence type="ECO:0000256" key="1">
    <source>
        <dbReference type="ARBA" id="ARBA00001937"/>
    </source>
</evidence>
<dbReference type="HOGENOM" id="CLU_000022_35_4_3"/>
<dbReference type="InterPro" id="IPR013968">
    <property type="entry name" value="PKS_KR"/>
</dbReference>
<dbReference type="SUPFAM" id="SSF47336">
    <property type="entry name" value="ACP-like"/>
    <property type="match status" value="1"/>
</dbReference>
<dbReference type="PANTHER" id="PTHR43775">
    <property type="entry name" value="FATTY ACID SYNTHASE"/>
    <property type="match status" value="1"/>
</dbReference>
<dbReference type="InterPro" id="IPR014031">
    <property type="entry name" value="Ketoacyl_synth_C"/>
</dbReference>
<evidence type="ECO:0000313" key="23">
    <source>
        <dbReference type="EMBL" id="AFY89108.1"/>
    </source>
</evidence>
<evidence type="ECO:0000259" key="22">
    <source>
        <dbReference type="PROSITE" id="PS52004"/>
    </source>
</evidence>
<name>K9U384_CHRTP</name>
<feature type="domain" description="Carrier" evidence="21">
    <location>
        <begin position="1440"/>
        <end position="1515"/>
    </location>
</feature>